<name>X0W519_9ZZZZ</name>
<evidence type="ECO:0000313" key="1">
    <source>
        <dbReference type="EMBL" id="GAG19708.1"/>
    </source>
</evidence>
<sequence length="41" mass="5009">MEDKTTSENTKDIDKSFWFDESPYHKLEMRRKTISLGWDLE</sequence>
<protein>
    <submittedName>
        <fullName evidence="1">Uncharacterized protein</fullName>
    </submittedName>
</protein>
<proteinExistence type="predicted"/>
<dbReference type="AlphaFoldDB" id="X0W519"/>
<gene>
    <name evidence="1" type="ORF">S01H1_56591</name>
</gene>
<accession>X0W519</accession>
<dbReference type="EMBL" id="BARS01036856">
    <property type="protein sequence ID" value="GAG19708.1"/>
    <property type="molecule type" value="Genomic_DNA"/>
</dbReference>
<reference evidence="1" key="1">
    <citation type="journal article" date="2014" name="Front. Microbiol.">
        <title>High frequency of phylogenetically diverse reductive dehalogenase-homologous genes in deep subseafloor sedimentary metagenomes.</title>
        <authorList>
            <person name="Kawai M."/>
            <person name="Futagami T."/>
            <person name="Toyoda A."/>
            <person name="Takaki Y."/>
            <person name="Nishi S."/>
            <person name="Hori S."/>
            <person name="Arai W."/>
            <person name="Tsubouchi T."/>
            <person name="Morono Y."/>
            <person name="Uchiyama I."/>
            <person name="Ito T."/>
            <person name="Fujiyama A."/>
            <person name="Inagaki F."/>
            <person name="Takami H."/>
        </authorList>
    </citation>
    <scope>NUCLEOTIDE SEQUENCE</scope>
    <source>
        <strain evidence="1">Expedition CK06-06</strain>
    </source>
</reference>
<organism evidence="1">
    <name type="scientific">marine sediment metagenome</name>
    <dbReference type="NCBI Taxonomy" id="412755"/>
    <lineage>
        <taxon>unclassified sequences</taxon>
        <taxon>metagenomes</taxon>
        <taxon>ecological metagenomes</taxon>
    </lineage>
</organism>
<comment type="caution">
    <text evidence="1">The sequence shown here is derived from an EMBL/GenBank/DDBJ whole genome shotgun (WGS) entry which is preliminary data.</text>
</comment>